<dbReference type="HOGENOM" id="CLU_579974_0_0_1"/>
<dbReference type="OMA" id="PGNRLHC"/>
<dbReference type="PROSITE" id="PS00498">
    <property type="entry name" value="TYROSINASE_2"/>
    <property type="match status" value="1"/>
</dbReference>
<dbReference type="InterPro" id="IPR008922">
    <property type="entry name" value="Di-copper_centre_dom_sf"/>
</dbReference>
<dbReference type="PRINTS" id="PR00092">
    <property type="entry name" value="TYROSINASE"/>
</dbReference>
<dbReference type="OrthoDB" id="6132182at2759"/>
<dbReference type="EMBL" id="GL882888">
    <property type="protein sequence ID" value="EGF78464.1"/>
    <property type="molecule type" value="Genomic_DNA"/>
</dbReference>
<keyword evidence="3" id="KW-0732">Signal</keyword>
<keyword evidence="2" id="KW-0186">Copper</keyword>
<evidence type="ECO:0000256" key="2">
    <source>
        <dbReference type="ARBA" id="ARBA00023008"/>
    </source>
</evidence>
<dbReference type="InParanoid" id="F4P7Q7"/>
<feature type="domain" description="Tyrosinase copper-binding" evidence="5">
    <location>
        <begin position="227"/>
        <end position="238"/>
    </location>
</feature>
<gene>
    <name evidence="6" type="ORF">BATDEDRAFT_90660</name>
</gene>
<dbReference type="AlphaFoldDB" id="F4P7Q7"/>
<dbReference type="InterPro" id="IPR050316">
    <property type="entry name" value="Tyrosinase/Hemocyanin"/>
</dbReference>
<dbReference type="PANTHER" id="PTHR11474">
    <property type="entry name" value="TYROSINASE FAMILY MEMBER"/>
    <property type="match status" value="1"/>
</dbReference>
<dbReference type="GeneID" id="18243971"/>
<evidence type="ECO:0000313" key="7">
    <source>
        <dbReference type="Proteomes" id="UP000007241"/>
    </source>
</evidence>
<accession>F4P7Q7</accession>
<dbReference type="Gene3D" id="1.10.1280.10">
    <property type="entry name" value="Di-copper center containing domain from catechol oxidase"/>
    <property type="match status" value="1"/>
</dbReference>
<feature type="domain" description="Tyrosinase copper-binding" evidence="4">
    <location>
        <begin position="82"/>
        <end position="99"/>
    </location>
</feature>
<keyword evidence="1" id="KW-0479">Metal-binding</keyword>
<dbReference type="PROSITE" id="PS00497">
    <property type="entry name" value="TYROSINASE_1"/>
    <property type="match status" value="1"/>
</dbReference>
<evidence type="ECO:0000256" key="3">
    <source>
        <dbReference type="SAM" id="SignalP"/>
    </source>
</evidence>
<reference evidence="6 7" key="1">
    <citation type="submission" date="2009-12" db="EMBL/GenBank/DDBJ databases">
        <title>The draft genome of Batrachochytrium dendrobatidis.</title>
        <authorList>
            <consortium name="US DOE Joint Genome Institute (JGI-PGF)"/>
            <person name="Kuo A."/>
            <person name="Salamov A."/>
            <person name="Schmutz J."/>
            <person name="Lucas S."/>
            <person name="Pitluck S."/>
            <person name="Rosenblum E."/>
            <person name="Stajich J."/>
            <person name="Eisen M."/>
            <person name="Grigoriev I.V."/>
        </authorList>
    </citation>
    <scope>NUCLEOTIDE SEQUENCE [LARGE SCALE GENOMIC DNA]</scope>
    <source>
        <strain evidence="7">JAM81 / FGSC 10211</strain>
    </source>
</reference>
<sequence length="457" mass="51725">MLFWLSVAAFNALLVIGAPLNNTCTTPSVRSEWRELNSTQQHDYIQAVVCMMNKPSIYTDNRTQSRHADFGWLHFQMMNTVHQSASFLPWHRVFLHAYEVSLKTECNYKGFLPFWDWTVDSQAPERAPVWGDKAFGTDGDPSTDTHCLIDGPFVNYTITVPETVCISRTISQLTTYSSYYSPESVHQIISSSHNFSEFSTSLEFGPHAVVHVGVGGSMSEVIISAHDPIFYLHHANVDRIWSLWQKRYPKLANTYFGQLPDGKNVNVTDSLELLSVSNTLKDPTVSMSLSTTGSTPFCYIYSNSVRPNQSPSKSSRQLMPRSPISFKSTVQMIIAAKRIASAVDKYAYGIEQGITPKTSDRDDRKRLRCPPRIGESMSQQLKMSPEQKVENHHREDMNCAFIHFVNSNATQYQSPVSLEFTGPSMGYHSVSESEFEEEYQFVQKLHDIFGDAFKQAV</sequence>
<evidence type="ECO:0000259" key="4">
    <source>
        <dbReference type="PROSITE" id="PS00497"/>
    </source>
</evidence>
<evidence type="ECO:0000256" key="1">
    <source>
        <dbReference type="ARBA" id="ARBA00022723"/>
    </source>
</evidence>
<protein>
    <recommendedName>
        <fullName evidence="4 5">Tyrosinase copper-binding domain-containing protein</fullName>
    </recommendedName>
</protein>
<keyword evidence="7" id="KW-1185">Reference proteome</keyword>
<dbReference type="SUPFAM" id="SSF48056">
    <property type="entry name" value="Di-copper centre-containing domain"/>
    <property type="match status" value="1"/>
</dbReference>
<dbReference type="STRING" id="684364.F4P7Q7"/>
<organism evidence="6 7">
    <name type="scientific">Batrachochytrium dendrobatidis (strain JAM81 / FGSC 10211)</name>
    <name type="common">Frog chytrid fungus</name>
    <dbReference type="NCBI Taxonomy" id="684364"/>
    <lineage>
        <taxon>Eukaryota</taxon>
        <taxon>Fungi</taxon>
        <taxon>Fungi incertae sedis</taxon>
        <taxon>Chytridiomycota</taxon>
        <taxon>Chytridiomycota incertae sedis</taxon>
        <taxon>Chytridiomycetes</taxon>
        <taxon>Rhizophydiales</taxon>
        <taxon>Rhizophydiales incertae sedis</taxon>
        <taxon>Batrachochytrium</taxon>
    </lineage>
</organism>
<dbReference type="GO" id="GO:0016491">
    <property type="term" value="F:oxidoreductase activity"/>
    <property type="evidence" value="ECO:0007669"/>
    <property type="project" value="InterPro"/>
</dbReference>
<dbReference type="PANTHER" id="PTHR11474:SF126">
    <property type="entry name" value="TYROSINASE-LIKE PROTEIN TYR-1-RELATED"/>
    <property type="match status" value="1"/>
</dbReference>
<evidence type="ECO:0000259" key="5">
    <source>
        <dbReference type="PROSITE" id="PS00498"/>
    </source>
</evidence>
<dbReference type="Pfam" id="PF00264">
    <property type="entry name" value="Tyrosinase"/>
    <property type="match status" value="1"/>
</dbReference>
<dbReference type="GO" id="GO:0046872">
    <property type="term" value="F:metal ion binding"/>
    <property type="evidence" value="ECO:0007669"/>
    <property type="project" value="UniProtKB-KW"/>
</dbReference>
<dbReference type="Proteomes" id="UP000007241">
    <property type="component" value="Unassembled WGS sequence"/>
</dbReference>
<dbReference type="InterPro" id="IPR002227">
    <property type="entry name" value="Tyrosinase_Cu-bd"/>
</dbReference>
<evidence type="ECO:0000313" key="6">
    <source>
        <dbReference type="EMBL" id="EGF78464.1"/>
    </source>
</evidence>
<feature type="signal peptide" evidence="3">
    <location>
        <begin position="1"/>
        <end position="17"/>
    </location>
</feature>
<dbReference type="RefSeq" id="XP_006680852.1">
    <property type="nucleotide sequence ID" value="XM_006680789.1"/>
</dbReference>
<feature type="chain" id="PRO_5003314915" description="Tyrosinase copper-binding domain-containing protein" evidence="3">
    <location>
        <begin position="18"/>
        <end position="457"/>
    </location>
</feature>
<proteinExistence type="predicted"/>
<name>F4P7Q7_BATDJ</name>